<evidence type="ECO:0000313" key="3">
    <source>
        <dbReference type="Proteomes" id="UP000824120"/>
    </source>
</evidence>
<keyword evidence="3" id="KW-1185">Reference proteome</keyword>
<protein>
    <recommendedName>
        <fullName evidence="4">CCHC-type domain-containing protein</fullName>
    </recommendedName>
</protein>
<proteinExistence type="predicted"/>
<dbReference type="EMBL" id="JACXVP010000011">
    <property type="protein sequence ID" value="KAG5576990.1"/>
    <property type="molecule type" value="Genomic_DNA"/>
</dbReference>
<reference evidence="2 3" key="1">
    <citation type="submission" date="2020-09" db="EMBL/GenBank/DDBJ databases">
        <title>De no assembly of potato wild relative species, Solanum commersonii.</title>
        <authorList>
            <person name="Cho K."/>
        </authorList>
    </citation>
    <scope>NUCLEOTIDE SEQUENCE [LARGE SCALE GENOMIC DNA]</scope>
    <source>
        <strain evidence="2">LZ3.2</strain>
        <tissue evidence="2">Leaf</tissue>
    </source>
</reference>
<evidence type="ECO:0000256" key="1">
    <source>
        <dbReference type="SAM" id="MobiDB-lite"/>
    </source>
</evidence>
<feature type="region of interest" description="Disordered" evidence="1">
    <location>
        <begin position="145"/>
        <end position="167"/>
    </location>
</feature>
<evidence type="ECO:0000313" key="2">
    <source>
        <dbReference type="EMBL" id="KAG5576990.1"/>
    </source>
</evidence>
<comment type="caution">
    <text evidence="2">The sequence shown here is derived from an EMBL/GenBank/DDBJ whole genome shotgun (WGS) entry which is preliminary data.</text>
</comment>
<evidence type="ECO:0008006" key="4">
    <source>
        <dbReference type="Google" id="ProtNLM"/>
    </source>
</evidence>
<sequence length="205" mass="24248">MIADTSAKHMSRRISNQDGDQRKICSSISCTTQNLTHLCAVKQVMILTKISHMNQEGLITLFVERIRKDIRGENHSISYDDYTYEKLISACVQEALSLCNEREFCKQFAFDIPKKKSKEKEYTPKKKKSFKKDYEKWKKKRIEKKLRRAKEKKEGSSKRRKEYRQNYNKSDTCHKCGRFGHYAKDFPMKEKIKSLDIDDNIKDSV</sequence>
<dbReference type="OrthoDB" id="1735266at2759"/>
<gene>
    <name evidence="2" type="ORF">H5410_057124</name>
</gene>
<dbReference type="Gene3D" id="4.10.60.10">
    <property type="entry name" value="Zinc finger, CCHC-type"/>
    <property type="match status" value="1"/>
</dbReference>
<dbReference type="InterPro" id="IPR036875">
    <property type="entry name" value="Znf_CCHC_sf"/>
</dbReference>
<dbReference type="PANTHER" id="PTHR33054">
    <property type="entry name" value="CCHC-TYPE DOMAIN-CONTAINING PROTEIN"/>
    <property type="match status" value="1"/>
</dbReference>
<dbReference type="Proteomes" id="UP000824120">
    <property type="component" value="Chromosome 11"/>
</dbReference>
<dbReference type="SUPFAM" id="SSF57756">
    <property type="entry name" value="Retrovirus zinc finger-like domains"/>
    <property type="match status" value="1"/>
</dbReference>
<dbReference type="GO" id="GO:0003676">
    <property type="term" value="F:nucleic acid binding"/>
    <property type="evidence" value="ECO:0007669"/>
    <property type="project" value="InterPro"/>
</dbReference>
<dbReference type="PANTHER" id="PTHR33054:SF13">
    <property type="entry name" value="CCHC-TYPE DOMAIN-CONTAINING PROTEIN"/>
    <property type="match status" value="1"/>
</dbReference>
<name>A0A9J5WQ02_SOLCO</name>
<organism evidence="2 3">
    <name type="scientific">Solanum commersonii</name>
    <name type="common">Commerson's wild potato</name>
    <name type="synonym">Commerson's nightshade</name>
    <dbReference type="NCBI Taxonomy" id="4109"/>
    <lineage>
        <taxon>Eukaryota</taxon>
        <taxon>Viridiplantae</taxon>
        <taxon>Streptophyta</taxon>
        <taxon>Embryophyta</taxon>
        <taxon>Tracheophyta</taxon>
        <taxon>Spermatophyta</taxon>
        <taxon>Magnoliopsida</taxon>
        <taxon>eudicotyledons</taxon>
        <taxon>Gunneridae</taxon>
        <taxon>Pentapetalae</taxon>
        <taxon>asterids</taxon>
        <taxon>lamiids</taxon>
        <taxon>Solanales</taxon>
        <taxon>Solanaceae</taxon>
        <taxon>Solanoideae</taxon>
        <taxon>Solaneae</taxon>
        <taxon>Solanum</taxon>
    </lineage>
</organism>
<dbReference type="AlphaFoldDB" id="A0A9J5WQ02"/>
<dbReference type="GO" id="GO:0008270">
    <property type="term" value="F:zinc ion binding"/>
    <property type="evidence" value="ECO:0007669"/>
    <property type="project" value="InterPro"/>
</dbReference>
<accession>A0A9J5WQ02</accession>